<comment type="caution">
    <text evidence="1">The sequence shown here is derived from an EMBL/GenBank/DDBJ whole genome shotgun (WGS) entry which is preliminary data.</text>
</comment>
<organism evidence="1 2">
    <name type="scientific">Vreelandella lutescens</name>
    <dbReference type="NCBI Taxonomy" id="1602943"/>
    <lineage>
        <taxon>Bacteria</taxon>
        <taxon>Pseudomonadati</taxon>
        <taxon>Pseudomonadota</taxon>
        <taxon>Gammaproteobacteria</taxon>
        <taxon>Oceanospirillales</taxon>
        <taxon>Halomonadaceae</taxon>
        <taxon>Vreelandella</taxon>
    </lineage>
</organism>
<dbReference type="InterPro" id="IPR056955">
    <property type="entry name" value="ORC-CDC6-like"/>
</dbReference>
<dbReference type="Proteomes" id="UP000597301">
    <property type="component" value="Unassembled WGS sequence"/>
</dbReference>
<protein>
    <submittedName>
        <fullName evidence="1">Uncharacterized protein</fullName>
    </submittedName>
</protein>
<dbReference type="RefSeq" id="WP_188637768.1">
    <property type="nucleotide sequence ID" value="NZ_BMHM01000001.1"/>
</dbReference>
<name>A0ABQ1NGN4_9GAMM</name>
<evidence type="ECO:0000313" key="1">
    <source>
        <dbReference type="EMBL" id="GGC76706.1"/>
    </source>
</evidence>
<reference evidence="2" key="1">
    <citation type="journal article" date="2019" name="Int. J. Syst. Evol. Microbiol.">
        <title>The Global Catalogue of Microorganisms (GCM) 10K type strain sequencing project: providing services to taxonomists for standard genome sequencing and annotation.</title>
        <authorList>
            <consortium name="The Broad Institute Genomics Platform"/>
            <consortium name="The Broad Institute Genome Sequencing Center for Infectious Disease"/>
            <person name="Wu L."/>
            <person name="Ma J."/>
        </authorList>
    </citation>
    <scope>NUCLEOTIDE SEQUENCE [LARGE SCALE GENOMIC DNA]</scope>
    <source>
        <strain evidence="2">CGMCC 1.15122</strain>
    </source>
</reference>
<evidence type="ECO:0000313" key="2">
    <source>
        <dbReference type="Proteomes" id="UP000597301"/>
    </source>
</evidence>
<keyword evidence="2" id="KW-1185">Reference proteome</keyword>
<accession>A0ABQ1NGN4</accession>
<proteinExistence type="predicted"/>
<gene>
    <name evidence="1" type="ORF">GCM10011382_03230</name>
</gene>
<dbReference type="EMBL" id="BMHM01000001">
    <property type="protein sequence ID" value="GGC76706.1"/>
    <property type="molecule type" value="Genomic_DNA"/>
</dbReference>
<dbReference type="Pfam" id="PF24389">
    <property type="entry name" value="ORC-CDC6-like"/>
    <property type="match status" value="1"/>
</dbReference>
<sequence>MNKFDNPFHDLWVTEILSPGEFVKMFSPIVASHAEDLFSTGNVIVKGRQGSGKSMLLGLLNTKTRVAYERAKQPYPAPKGYNNQFISAGVHLIKDNVRIVSSRVNECKENVRKEWAAATFSDYLNFLLLNDLVDNVVYLKEEQIKDNVLSSFLKISINEPEEMVFLKLLKENEVWEGYLNDCHSFLDLVKKIKNRISIYRRYFNFNSDELPREIEASKTIIGEPVAVFAEALRVSGIIPLKTKVFLRIDQHEELYELEKSTGHADVYREVINRALAMRDGRVAYRVGTRHYAWGTNIKVWGSGAHLENMRDYTTIDIDYMFRKHENPSLGAPFEAFAEDVFVRRLEVYSDEFKSDKVNGSMLSYVFGNTLSPQERAKKYVGLKKPSAKFFKGLSEEWVEYLQELWENAPLDAWMLRAWLDQKIQVNKKTSLSSSPENEFDAIAKKYWIKERNEIALVQLAGEMREMVYWSGKRHIVNLSGSNILAFMTICRAVWSAWLRSTSDEDLKRTSLPKIGVDKQMIGIYEASRIWSEKLKEGADGDRRYEFISFLGSWFSKKVRNDKALSNPGHNGFSMLKYDFERNEQDIISLIKSCRDQGDLVESDHTSKSKDGLLRIKWYLHPLLCPYFRIPHIRTKEPIYISSAELEANFSTFVHKSDENISEEVKPIQKDLFGE</sequence>